<feature type="transmembrane region" description="Helical" evidence="7">
    <location>
        <begin position="591"/>
        <end position="610"/>
    </location>
</feature>
<feature type="compositionally biased region" description="Low complexity" evidence="6">
    <location>
        <begin position="1"/>
        <end position="15"/>
    </location>
</feature>
<name>A0AAV7Z1X6_9EUKA</name>
<comment type="subcellular location">
    <subcellularLocation>
        <location evidence="1">Membrane</location>
        <topology evidence="1">Multi-pass membrane protein</topology>
    </subcellularLocation>
</comment>
<dbReference type="GO" id="GO:0006857">
    <property type="term" value="P:oligopeptide transport"/>
    <property type="evidence" value="ECO:0007669"/>
    <property type="project" value="InterPro"/>
</dbReference>
<dbReference type="PANTHER" id="PTHR11654">
    <property type="entry name" value="OLIGOPEPTIDE TRANSPORTER-RELATED"/>
    <property type="match status" value="1"/>
</dbReference>
<feature type="transmembrane region" description="Helical" evidence="7">
    <location>
        <begin position="455"/>
        <end position="472"/>
    </location>
</feature>
<evidence type="ECO:0000256" key="2">
    <source>
        <dbReference type="ARBA" id="ARBA00005982"/>
    </source>
</evidence>
<feature type="region of interest" description="Disordered" evidence="6">
    <location>
        <begin position="297"/>
        <end position="388"/>
    </location>
</feature>
<reference evidence="8" key="1">
    <citation type="submission" date="2022-08" db="EMBL/GenBank/DDBJ databases">
        <title>Novel sulphate-reducing endosymbionts in the free-living metamonad Anaeramoeba.</title>
        <authorList>
            <person name="Jerlstrom-Hultqvist J."/>
            <person name="Cepicka I."/>
            <person name="Gallot-Lavallee L."/>
            <person name="Salas-Leiva D."/>
            <person name="Curtis B.A."/>
            <person name="Zahonova K."/>
            <person name="Pipaliya S."/>
            <person name="Dacks J."/>
            <person name="Roger A.J."/>
        </authorList>
    </citation>
    <scope>NUCLEOTIDE SEQUENCE</scope>
    <source>
        <strain evidence="8">Busselton2</strain>
    </source>
</reference>
<evidence type="ECO:0000313" key="8">
    <source>
        <dbReference type="EMBL" id="KAJ3434125.1"/>
    </source>
</evidence>
<dbReference type="GO" id="GO:0016020">
    <property type="term" value="C:membrane"/>
    <property type="evidence" value="ECO:0007669"/>
    <property type="project" value="UniProtKB-SubCell"/>
</dbReference>
<dbReference type="InterPro" id="IPR036259">
    <property type="entry name" value="MFS_trans_sf"/>
</dbReference>
<dbReference type="Gene3D" id="1.20.1250.20">
    <property type="entry name" value="MFS general substrate transporter like domains"/>
    <property type="match status" value="2"/>
</dbReference>
<gene>
    <name evidence="8" type="ORF">M0812_20189</name>
</gene>
<feature type="transmembrane region" description="Helical" evidence="7">
    <location>
        <begin position="202"/>
        <end position="220"/>
    </location>
</feature>
<organism evidence="8 9">
    <name type="scientific">Anaeramoeba flamelloides</name>
    <dbReference type="NCBI Taxonomy" id="1746091"/>
    <lineage>
        <taxon>Eukaryota</taxon>
        <taxon>Metamonada</taxon>
        <taxon>Anaeramoebidae</taxon>
        <taxon>Anaeramoeba</taxon>
    </lineage>
</organism>
<dbReference type="AlphaFoldDB" id="A0AAV7Z1X6"/>
<feature type="compositionally biased region" description="Low complexity" evidence="6">
    <location>
        <begin position="370"/>
        <end position="384"/>
    </location>
</feature>
<evidence type="ECO:0000313" key="9">
    <source>
        <dbReference type="Proteomes" id="UP001146793"/>
    </source>
</evidence>
<evidence type="ECO:0000256" key="4">
    <source>
        <dbReference type="ARBA" id="ARBA00022989"/>
    </source>
</evidence>
<proteinExistence type="inferred from homology"/>
<dbReference type="PROSITE" id="PS01022">
    <property type="entry name" value="PTR2_1"/>
    <property type="match status" value="1"/>
</dbReference>
<evidence type="ECO:0000256" key="7">
    <source>
        <dbReference type="SAM" id="Phobius"/>
    </source>
</evidence>
<evidence type="ECO:0000256" key="5">
    <source>
        <dbReference type="ARBA" id="ARBA00023136"/>
    </source>
</evidence>
<dbReference type="InterPro" id="IPR018456">
    <property type="entry name" value="PTR2_symporter_CS"/>
</dbReference>
<evidence type="ECO:0000256" key="1">
    <source>
        <dbReference type="ARBA" id="ARBA00004141"/>
    </source>
</evidence>
<feature type="transmembrane region" description="Helical" evidence="7">
    <location>
        <begin position="135"/>
        <end position="155"/>
    </location>
</feature>
<dbReference type="Pfam" id="PF00854">
    <property type="entry name" value="PTR2"/>
    <property type="match status" value="2"/>
</dbReference>
<comment type="similarity">
    <text evidence="2">Belongs to the major facilitator superfamily. Proton-dependent oligopeptide transporter (POT/PTR) (TC 2.A.17) family.</text>
</comment>
<feature type="transmembrane region" description="Helical" evidence="7">
    <location>
        <begin position="493"/>
        <end position="511"/>
    </location>
</feature>
<feature type="transmembrane region" description="Helical" evidence="7">
    <location>
        <begin position="56"/>
        <end position="76"/>
    </location>
</feature>
<keyword evidence="3 7" id="KW-0812">Transmembrane</keyword>
<evidence type="ECO:0000256" key="3">
    <source>
        <dbReference type="ARBA" id="ARBA00022692"/>
    </source>
</evidence>
<keyword evidence="4 7" id="KW-1133">Transmembrane helix</keyword>
<dbReference type="GO" id="GO:0022857">
    <property type="term" value="F:transmembrane transporter activity"/>
    <property type="evidence" value="ECO:0007669"/>
    <property type="project" value="InterPro"/>
</dbReference>
<evidence type="ECO:0000256" key="6">
    <source>
        <dbReference type="SAM" id="MobiDB-lite"/>
    </source>
</evidence>
<dbReference type="SUPFAM" id="SSF103473">
    <property type="entry name" value="MFS general substrate transporter"/>
    <property type="match status" value="1"/>
</dbReference>
<feature type="transmembrane region" description="Helical" evidence="7">
    <location>
        <begin position="407"/>
        <end position="425"/>
    </location>
</feature>
<protein>
    <submittedName>
        <fullName evidence="8">Solute carrier family 15 member</fullName>
    </submittedName>
</protein>
<feature type="compositionally biased region" description="Basic residues" evidence="6">
    <location>
        <begin position="345"/>
        <end position="360"/>
    </location>
</feature>
<comment type="caution">
    <text evidence="8">The sequence shown here is derived from an EMBL/GenBank/DDBJ whole genome shotgun (WGS) entry which is preliminary data.</text>
</comment>
<dbReference type="InterPro" id="IPR000109">
    <property type="entry name" value="POT_fam"/>
</dbReference>
<feature type="transmembrane region" description="Helical" evidence="7">
    <location>
        <begin position="82"/>
        <end position="104"/>
    </location>
</feature>
<feature type="compositionally biased region" description="Polar residues" evidence="6">
    <location>
        <begin position="301"/>
        <end position="314"/>
    </location>
</feature>
<dbReference type="Proteomes" id="UP001146793">
    <property type="component" value="Unassembled WGS sequence"/>
</dbReference>
<sequence length="670" mass="76599">MKTTSDSSTSGTNTTNEEEGIDLQPRRRVQANSTKKKFKFPGRFYFILGTEFSERFCFYGMRALLVLFLVSFGYTANKATSIFHFFVFLCYFLPVVGAFLADCWLGKYRTIFYFSGFYSVGCFLLSLSAKISSKTFVFISLLLIAIGSACIKPNVSAFLSDQLTDISERLLTRIYSLFYLSVNIGSVLSTLTTPLVEMHLNYWTAFGIPAIVMFIAVTIFRSGKSWYIIVPATDQLLKKFLNVIYTALRNKFWLGKSQKWDKDHWLDWAKETNEGNPKRGREAQDNEIQNMGMGKYKLHSKNNTDSNSGYDSELNTNSSGNNNGSTNNNINIGSDSNYLQSNNNKNKKKKKKKKKKNNKIKRNENEKGTDSSNSDSNSDTNNQNKPRAHHKVQYVKSNLEFIADLKIFLHAIQIFIPLPVFWALFDQHSSTWVLQAKEMKLEIKLGSWKASIPPGQVMALNPALLMIMIPLFDKVIYPLLHRFDIRFAPLKRISIGLLFTVSSFLAAAILQIKIDQAGYGKVHWTWQIPQYTLLCVGETLVSITGLQLAISESPGSTRSLMQAVWLLTTGFGNLLVSVVEEIDFFQKERDQFLFFAALMLLFFFIFLIVAKRYTYSEQWRLKHAPNYHHHQRSSNIRKNIKNRTKYSEMSNSDHLLLDNSSQDISLSEKV</sequence>
<keyword evidence="5 7" id="KW-0472">Membrane</keyword>
<accession>A0AAV7Z1X6</accession>
<feature type="region of interest" description="Disordered" evidence="6">
    <location>
        <begin position="1"/>
        <end position="30"/>
    </location>
</feature>
<dbReference type="EMBL" id="JANTQA010000045">
    <property type="protein sequence ID" value="KAJ3434125.1"/>
    <property type="molecule type" value="Genomic_DNA"/>
</dbReference>
<feature type="transmembrane region" description="Helical" evidence="7">
    <location>
        <begin position="111"/>
        <end position="129"/>
    </location>
</feature>
<feature type="compositionally biased region" description="Low complexity" evidence="6">
    <location>
        <begin position="315"/>
        <end position="337"/>
    </location>
</feature>